<dbReference type="SMART" id="SM00382">
    <property type="entry name" value="AAA"/>
    <property type="match status" value="1"/>
</dbReference>
<dbReference type="GO" id="GO:0005886">
    <property type="term" value="C:plasma membrane"/>
    <property type="evidence" value="ECO:0007669"/>
    <property type="project" value="TreeGrafter"/>
</dbReference>
<dbReference type="SUPFAM" id="SSF52540">
    <property type="entry name" value="P-loop containing nucleoside triphosphate hydrolases"/>
    <property type="match status" value="1"/>
</dbReference>
<keyword evidence="2" id="KW-0813">Transport</keyword>
<reference evidence="6 7" key="1">
    <citation type="submission" date="2017-09" db="EMBL/GenBank/DDBJ databases">
        <authorList>
            <person name="Ehlers B."/>
            <person name="Leendertz F.H."/>
        </authorList>
    </citation>
    <scope>NUCLEOTIDE SEQUENCE [LARGE SCALE GENOMIC DNA]</scope>
    <source>
        <strain evidence="6 7">DSM 18289</strain>
    </source>
</reference>
<evidence type="ECO:0000313" key="7">
    <source>
        <dbReference type="Proteomes" id="UP000219439"/>
    </source>
</evidence>
<organism evidence="6 7">
    <name type="scientific">Cohaesibacter gelatinilyticus</name>
    <dbReference type="NCBI Taxonomy" id="372072"/>
    <lineage>
        <taxon>Bacteria</taxon>
        <taxon>Pseudomonadati</taxon>
        <taxon>Pseudomonadota</taxon>
        <taxon>Alphaproteobacteria</taxon>
        <taxon>Hyphomicrobiales</taxon>
        <taxon>Cohaesibacteraceae</taxon>
    </lineage>
</organism>
<dbReference type="RefSeq" id="WP_097153477.1">
    <property type="nucleotide sequence ID" value="NZ_OBEL01000002.1"/>
</dbReference>
<dbReference type="GO" id="GO:0005524">
    <property type="term" value="F:ATP binding"/>
    <property type="evidence" value="ECO:0007669"/>
    <property type="project" value="UniProtKB-KW"/>
</dbReference>
<proteinExistence type="inferred from homology"/>
<keyword evidence="7" id="KW-1185">Reference proteome</keyword>
<dbReference type="EMBL" id="OBEL01000002">
    <property type="protein sequence ID" value="SNZ19103.1"/>
    <property type="molecule type" value="Genomic_DNA"/>
</dbReference>
<dbReference type="Proteomes" id="UP000219439">
    <property type="component" value="Unassembled WGS sequence"/>
</dbReference>
<evidence type="ECO:0000259" key="5">
    <source>
        <dbReference type="PROSITE" id="PS50893"/>
    </source>
</evidence>
<dbReference type="InterPro" id="IPR051120">
    <property type="entry name" value="ABC_AA/LPS_Transport"/>
</dbReference>
<dbReference type="Pfam" id="PF00005">
    <property type="entry name" value="ABC_tran"/>
    <property type="match status" value="1"/>
</dbReference>
<dbReference type="InterPro" id="IPR032823">
    <property type="entry name" value="BCA_ABC_TP_C"/>
</dbReference>
<keyword evidence="4 6" id="KW-0067">ATP-binding</keyword>
<evidence type="ECO:0000256" key="1">
    <source>
        <dbReference type="ARBA" id="ARBA00005417"/>
    </source>
</evidence>
<dbReference type="CDD" id="cd03219">
    <property type="entry name" value="ABC_Mj1267_LivG_branched"/>
    <property type="match status" value="1"/>
</dbReference>
<dbReference type="InterPro" id="IPR017871">
    <property type="entry name" value="ABC_transporter-like_CS"/>
</dbReference>
<dbReference type="AlphaFoldDB" id="A0A285PD13"/>
<sequence>MHSPLLEIKNLTKRYGDFYANTDISFDVDAGTIHGVIGPNGAGKTTLFNCLAGTVPASSGNIIFDGKAIEGMGQYERPRLGIGRSFQVTSLFSDLSVEENLRLAGQALDTKKGFVFWHAVHNSPDETAQIDQVLERITLTAEKELLASALSHGQQRLLEVGMALMAKPKILLLDEPTSGMGIDDVPAMTNLLGALRKECTILLIEHNVGLVTKVCDTVTVMHGGKVLTSGTPAEISENEEVKTAYLGEEI</sequence>
<evidence type="ECO:0000256" key="3">
    <source>
        <dbReference type="ARBA" id="ARBA00022741"/>
    </source>
</evidence>
<protein>
    <submittedName>
        <fullName evidence="6">Amino acid/amide ABC transporter ATP-binding protein 1, HAAT family</fullName>
    </submittedName>
</protein>
<dbReference type="PANTHER" id="PTHR45772:SF9">
    <property type="entry name" value="CONSERVED COMPONENT OF ABC TRANSPORTER FOR NATURAL AMINO ACIDS"/>
    <property type="match status" value="1"/>
</dbReference>
<name>A0A285PD13_9HYPH</name>
<dbReference type="InterPro" id="IPR027417">
    <property type="entry name" value="P-loop_NTPase"/>
</dbReference>
<evidence type="ECO:0000256" key="4">
    <source>
        <dbReference type="ARBA" id="ARBA00022840"/>
    </source>
</evidence>
<dbReference type="PANTHER" id="PTHR45772">
    <property type="entry name" value="CONSERVED COMPONENT OF ABC TRANSPORTER FOR NATURAL AMINO ACIDS-RELATED"/>
    <property type="match status" value="1"/>
</dbReference>
<dbReference type="Gene3D" id="3.40.50.300">
    <property type="entry name" value="P-loop containing nucleotide triphosphate hydrolases"/>
    <property type="match status" value="1"/>
</dbReference>
<dbReference type="Pfam" id="PF12399">
    <property type="entry name" value="BCA_ABC_TP_C"/>
    <property type="match status" value="1"/>
</dbReference>
<dbReference type="GO" id="GO:0016887">
    <property type="term" value="F:ATP hydrolysis activity"/>
    <property type="evidence" value="ECO:0007669"/>
    <property type="project" value="InterPro"/>
</dbReference>
<evidence type="ECO:0000313" key="6">
    <source>
        <dbReference type="EMBL" id="SNZ19103.1"/>
    </source>
</evidence>
<evidence type="ECO:0000256" key="2">
    <source>
        <dbReference type="ARBA" id="ARBA00022448"/>
    </source>
</evidence>
<dbReference type="InterPro" id="IPR003593">
    <property type="entry name" value="AAA+_ATPase"/>
</dbReference>
<dbReference type="PROSITE" id="PS00211">
    <property type="entry name" value="ABC_TRANSPORTER_1"/>
    <property type="match status" value="1"/>
</dbReference>
<comment type="similarity">
    <text evidence="1">Belongs to the ABC transporter superfamily.</text>
</comment>
<accession>A0A285PD13</accession>
<feature type="domain" description="ABC transporter" evidence="5">
    <location>
        <begin position="6"/>
        <end position="248"/>
    </location>
</feature>
<gene>
    <name evidence="6" type="ORF">SAMN06265368_2182</name>
</gene>
<dbReference type="PROSITE" id="PS50893">
    <property type="entry name" value="ABC_TRANSPORTER_2"/>
    <property type="match status" value="1"/>
</dbReference>
<dbReference type="OrthoDB" id="9780942at2"/>
<keyword evidence="3" id="KW-0547">Nucleotide-binding</keyword>
<dbReference type="InterPro" id="IPR003439">
    <property type="entry name" value="ABC_transporter-like_ATP-bd"/>
</dbReference>